<keyword evidence="2" id="KW-1185">Reference proteome</keyword>
<proteinExistence type="predicted"/>
<sequence length="166" mass="17841">MTCSSSVRLPLTAAKSSLADKRHLSQSVRLGDRSVAERGAGTTVCVGNGGDANCGIRPSGDMPLDAGQAAARLQQAGISGTCANFTFVFTRRVRTRLKLYAIQSTAADPRGAKRHYSRLPAHHGTVNPTASKPVPKTRYEYSDLNKETPRCSVSHKYTNARTNPCH</sequence>
<reference evidence="1" key="1">
    <citation type="journal article" date="2023" name="Science">
        <title>Genome structures resolve the early diversification of teleost fishes.</title>
        <authorList>
            <person name="Parey E."/>
            <person name="Louis A."/>
            <person name="Montfort J."/>
            <person name="Bouchez O."/>
            <person name="Roques C."/>
            <person name="Iampietro C."/>
            <person name="Lluch J."/>
            <person name="Castinel A."/>
            <person name="Donnadieu C."/>
            <person name="Desvignes T."/>
            <person name="Floi Bucao C."/>
            <person name="Jouanno E."/>
            <person name="Wen M."/>
            <person name="Mejri S."/>
            <person name="Dirks R."/>
            <person name="Jansen H."/>
            <person name="Henkel C."/>
            <person name="Chen W.J."/>
            <person name="Zahm M."/>
            <person name="Cabau C."/>
            <person name="Klopp C."/>
            <person name="Thompson A.W."/>
            <person name="Robinson-Rechavi M."/>
            <person name="Braasch I."/>
            <person name="Lecointre G."/>
            <person name="Bobe J."/>
            <person name="Postlethwait J.H."/>
            <person name="Berthelot C."/>
            <person name="Roest Crollius H."/>
            <person name="Guiguen Y."/>
        </authorList>
    </citation>
    <scope>NUCLEOTIDE SEQUENCE</scope>
    <source>
        <strain evidence="1">WJC10195</strain>
    </source>
</reference>
<dbReference type="EMBL" id="JAINUF010000004">
    <property type="protein sequence ID" value="KAJ8363174.1"/>
    <property type="molecule type" value="Genomic_DNA"/>
</dbReference>
<comment type="caution">
    <text evidence="1">The sequence shown here is derived from an EMBL/GenBank/DDBJ whole genome shotgun (WGS) entry which is preliminary data.</text>
</comment>
<dbReference type="Proteomes" id="UP001152622">
    <property type="component" value="Chromosome 4"/>
</dbReference>
<evidence type="ECO:0000313" key="1">
    <source>
        <dbReference type="EMBL" id="KAJ8363174.1"/>
    </source>
</evidence>
<evidence type="ECO:0000313" key="2">
    <source>
        <dbReference type="Proteomes" id="UP001152622"/>
    </source>
</evidence>
<dbReference type="AlphaFoldDB" id="A0A9Q1FNL5"/>
<gene>
    <name evidence="1" type="ORF">SKAU_G00120050</name>
</gene>
<accession>A0A9Q1FNL5</accession>
<name>A0A9Q1FNL5_SYNKA</name>
<protein>
    <submittedName>
        <fullName evidence="1">Uncharacterized protein</fullName>
    </submittedName>
</protein>
<organism evidence="1 2">
    <name type="scientific">Synaphobranchus kaupii</name>
    <name type="common">Kaup's arrowtooth eel</name>
    <dbReference type="NCBI Taxonomy" id="118154"/>
    <lineage>
        <taxon>Eukaryota</taxon>
        <taxon>Metazoa</taxon>
        <taxon>Chordata</taxon>
        <taxon>Craniata</taxon>
        <taxon>Vertebrata</taxon>
        <taxon>Euteleostomi</taxon>
        <taxon>Actinopterygii</taxon>
        <taxon>Neopterygii</taxon>
        <taxon>Teleostei</taxon>
        <taxon>Anguilliformes</taxon>
        <taxon>Synaphobranchidae</taxon>
        <taxon>Synaphobranchus</taxon>
    </lineage>
</organism>